<dbReference type="InterPro" id="IPR029044">
    <property type="entry name" value="Nucleotide-diphossugar_trans"/>
</dbReference>
<proteinExistence type="predicted"/>
<dbReference type="Gene3D" id="3.90.550.10">
    <property type="entry name" value="Spore Coat Polysaccharide Biosynthesis Protein SpsA, Chain A"/>
    <property type="match status" value="1"/>
</dbReference>
<dbReference type="GO" id="GO:0016740">
    <property type="term" value="F:transferase activity"/>
    <property type="evidence" value="ECO:0007669"/>
    <property type="project" value="UniProtKB-KW"/>
</dbReference>
<reference evidence="3" key="1">
    <citation type="submission" date="2009-07" db="EMBL/GenBank/DDBJ databases">
        <title>Complete sequence of Geobacter sp. M21.</title>
        <authorList>
            <consortium name="US DOE Joint Genome Institute"/>
            <person name="Lucas S."/>
            <person name="Copeland A."/>
            <person name="Lapidus A."/>
            <person name="Glavina del Rio T."/>
            <person name="Dalin E."/>
            <person name="Tice H."/>
            <person name="Bruce D."/>
            <person name="Goodwin L."/>
            <person name="Pitluck S."/>
            <person name="Saunders E."/>
            <person name="Brettin T."/>
            <person name="Detter J.C."/>
            <person name="Han C."/>
            <person name="Larimer F."/>
            <person name="Land M."/>
            <person name="Hauser L."/>
            <person name="Kyrpides N."/>
            <person name="Ovchinnikova G."/>
            <person name="Lovley D."/>
        </authorList>
    </citation>
    <scope>NUCLEOTIDE SEQUENCE [LARGE SCALE GENOMIC DNA]</scope>
    <source>
        <strain evidence="3">M21</strain>
    </source>
</reference>
<evidence type="ECO:0000256" key="1">
    <source>
        <dbReference type="SAM" id="Phobius"/>
    </source>
</evidence>
<dbReference type="OrthoDB" id="305760at2"/>
<keyword evidence="3" id="KW-0808">Transferase</keyword>
<dbReference type="Pfam" id="PF00535">
    <property type="entry name" value="Glycos_transf_2"/>
    <property type="match status" value="1"/>
</dbReference>
<dbReference type="eggNOG" id="COG1215">
    <property type="taxonomic scope" value="Bacteria"/>
</dbReference>
<accession>C6E5A8</accession>
<keyword evidence="1" id="KW-1133">Transmembrane helix</keyword>
<name>C6E5A8_GEOSM</name>
<keyword evidence="1" id="KW-0812">Transmembrane</keyword>
<evidence type="ECO:0000259" key="2">
    <source>
        <dbReference type="Pfam" id="PF00535"/>
    </source>
</evidence>
<dbReference type="EMBL" id="CP001661">
    <property type="protein sequence ID" value="ACT19432.1"/>
    <property type="molecule type" value="Genomic_DNA"/>
</dbReference>
<dbReference type="KEGG" id="gem:GM21_3408"/>
<gene>
    <name evidence="3" type="ordered locus">GM21_3408</name>
</gene>
<organism evidence="3">
    <name type="scientific">Geobacter sp. (strain M21)</name>
    <dbReference type="NCBI Taxonomy" id="443144"/>
    <lineage>
        <taxon>Bacteria</taxon>
        <taxon>Pseudomonadati</taxon>
        <taxon>Thermodesulfobacteriota</taxon>
        <taxon>Desulfuromonadia</taxon>
        <taxon>Geobacterales</taxon>
        <taxon>Geobacteraceae</taxon>
        <taxon>Geobacter</taxon>
    </lineage>
</organism>
<dbReference type="HOGENOM" id="CLU_025996_0_0_7"/>
<dbReference type="AlphaFoldDB" id="C6E5A8"/>
<dbReference type="CAZy" id="GT2">
    <property type="family name" value="Glycosyltransferase Family 2"/>
</dbReference>
<feature type="transmembrane region" description="Helical" evidence="1">
    <location>
        <begin position="296"/>
        <end position="314"/>
    </location>
</feature>
<feature type="domain" description="Glycosyltransferase 2-like" evidence="2">
    <location>
        <begin position="13"/>
        <end position="154"/>
    </location>
</feature>
<keyword evidence="1" id="KW-0472">Membrane</keyword>
<dbReference type="PANTHER" id="PTHR43685:SF2">
    <property type="entry name" value="GLYCOSYLTRANSFERASE 2-LIKE DOMAIN-CONTAINING PROTEIN"/>
    <property type="match status" value="1"/>
</dbReference>
<dbReference type="STRING" id="443144.GM21_3408"/>
<dbReference type="PANTHER" id="PTHR43685">
    <property type="entry name" value="GLYCOSYLTRANSFERASE"/>
    <property type="match status" value="1"/>
</dbReference>
<sequence length="323" mass="37066">MTQTAAERPPRVTVGMSCYNKAAFLRETIPTVLNQTFADFEFIIWDNCSTDDSVSIIKEFNDPRIRFFQNTRNIGPVASPNNCIEKARGEFFVFFHGDDLWQENFLETNIRYLDQIGTANVSHSPMHAVDEDGVRSERFSNKGAGPYELTGYQDVLKRLFKSGYVQTPTVVYRRSVMPYYDYRYSYVCDWDMYLQLAAAKNDFLFINEPLMYYRSSAGSETNVGVRGGGLIIECYLVLRNFFNGHPEHRGHSRKSYKRLSDATLRRSRSAESREHAYFLMGSAILFYPLNALSPVFHCYLLLGLLFGPAGLRLLKSRKKGGKK</sequence>
<evidence type="ECO:0000313" key="3">
    <source>
        <dbReference type="EMBL" id="ACT19432.1"/>
    </source>
</evidence>
<protein>
    <submittedName>
        <fullName evidence="3">Glycosyl transferase family 2</fullName>
    </submittedName>
</protein>
<dbReference type="InterPro" id="IPR001173">
    <property type="entry name" value="Glyco_trans_2-like"/>
</dbReference>
<dbReference type="InterPro" id="IPR050834">
    <property type="entry name" value="Glycosyltransf_2"/>
</dbReference>
<dbReference type="SUPFAM" id="SSF53448">
    <property type="entry name" value="Nucleotide-diphospho-sugar transferases"/>
    <property type="match status" value="1"/>
</dbReference>